<sequence length="101" mass="11149">MLAAIRRFNTAAEQTARLTKFCLQAPKYVEVEFANGSVFKLSAEFLRINSPAADGKIRSIGGEKSLFGLTYLSLYTAINIFDMGCDLRELIGTANTCHHND</sequence>
<dbReference type="STRING" id="3880.A0A072TPA6"/>
<evidence type="ECO:0000313" key="3">
    <source>
        <dbReference type="Proteomes" id="UP000002051"/>
    </source>
</evidence>
<keyword evidence="3" id="KW-1185">Reference proteome</keyword>
<dbReference type="HOGENOM" id="CLU_2295928_0_0_1"/>
<dbReference type="PANTHER" id="PTHR35303:SF5">
    <property type="entry name" value="OS02G0197800 PROTEIN"/>
    <property type="match status" value="1"/>
</dbReference>
<accession>A0A072TPA6</accession>
<protein>
    <submittedName>
        <fullName evidence="1 2">Uncharacterized protein</fullName>
    </submittedName>
</protein>
<dbReference type="EnsemblPlants" id="KEH15365">
    <property type="protein sequence ID" value="KEH15365"/>
    <property type="gene ID" value="MTR_1252s0010"/>
</dbReference>
<reference evidence="2" key="3">
    <citation type="submission" date="2015-06" db="UniProtKB">
        <authorList>
            <consortium name="EnsemblPlants"/>
        </authorList>
    </citation>
    <scope>IDENTIFICATION</scope>
    <source>
        <strain evidence="2">cv. Jemalong A17</strain>
    </source>
</reference>
<reference evidence="1 3" key="2">
    <citation type="journal article" date="2014" name="BMC Genomics">
        <title>An improved genome release (version Mt4.0) for the model legume Medicago truncatula.</title>
        <authorList>
            <person name="Tang H."/>
            <person name="Krishnakumar V."/>
            <person name="Bidwell S."/>
            <person name="Rosen B."/>
            <person name="Chan A."/>
            <person name="Zhou S."/>
            <person name="Gentzbittel L."/>
            <person name="Childs K.L."/>
            <person name="Yandell M."/>
            <person name="Gundlach H."/>
            <person name="Mayer K.F."/>
            <person name="Schwartz D.C."/>
            <person name="Town C.D."/>
        </authorList>
    </citation>
    <scope>GENOME REANNOTATION</scope>
    <source>
        <strain evidence="1">A17</strain>
        <strain evidence="2 3">cv. Jemalong A17</strain>
    </source>
</reference>
<dbReference type="Proteomes" id="UP000002051">
    <property type="component" value="Unassembled WGS sequence"/>
</dbReference>
<evidence type="ECO:0000313" key="1">
    <source>
        <dbReference type="EMBL" id="KEH15365.1"/>
    </source>
</evidence>
<reference evidence="1 3" key="1">
    <citation type="journal article" date="2011" name="Nature">
        <title>The Medicago genome provides insight into the evolution of rhizobial symbioses.</title>
        <authorList>
            <person name="Young N.D."/>
            <person name="Debelle F."/>
            <person name="Oldroyd G.E."/>
            <person name="Geurts R."/>
            <person name="Cannon S.B."/>
            <person name="Udvardi M.K."/>
            <person name="Benedito V.A."/>
            <person name="Mayer K.F."/>
            <person name="Gouzy J."/>
            <person name="Schoof H."/>
            <person name="Van de Peer Y."/>
            <person name="Proost S."/>
            <person name="Cook D.R."/>
            <person name="Meyers B.C."/>
            <person name="Spannagl M."/>
            <person name="Cheung F."/>
            <person name="De Mita S."/>
            <person name="Krishnakumar V."/>
            <person name="Gundlach H."/>
            <person name="Zhou S."/>
            <person name="Mudge J."/>
            <person name="Bharti A.K."/>
            <person name="Murray J.D."/>
            <person name="Naoumkina M.A."/>
            <person name="Rosen B."/>
            <person name="Silverstein K.A."/>
            <person name="Tang H."/>
            <person name="Rombauts S."/>
            <person name="Zhao P.X."/>
            <person name="Zhou P."/>
            <person name="Barbe V."/>
            <person name="Bardou P."/>
            <person name="Bechner M."/>
            <person name="Bellec A."/>
            <person name="Berger A."/>
            <person name="Berges H."/>
            <person name="Bidwell S."/>
            <person name="Bisseling T."/>
            <person name="Choisne N."/>
            <person name="Couloux A."/>
            <person name="Denny R."/>
            <person name="Deshpande S."/>
            <person name="Dai X."/>
            <person name="Doyle J.J."/>
            <person name="Dudez A.M."/>
            <person name="Farmer A.D."/>
            <person name="Fouteau S."/>
            <person name="Franken C."/>
            <person name="Gibelin C."/>
            <person name="Gish J."/>
            <person name="Goldstein S."/>
            <person name="Gonzalez A.J."/>
            <person name="Green P.J."/>
            <person name="Hallab A."/>
            <person name="Hartog M."/>
            <person name="Hua A."/>
            <person name="Humphray S.J."/>
            <person name="Jeong D.H."/>
            <person name="Jing Y."/>
            <person name="Jocker A."/>
            <person name="Kenton S.M."/>
            <person name="Kim D.J."/>
            <person name="Klee K."/>
            <person name="Lai H."/>
            <person name="Lang C."/>
            <person name="Lin S."/>
            <person name="Macmil S.L."/>
            <person name="Magdelenat G."/>
            <person name="Matthews L."/>
            <person name="McCorrison J."/>
            <person name="Monaghan E.L."/>
            <person name="Mun J.H."/>
            <person name="Najar F.Z."/>
            <person name="Nicholson C."/>
            <person name="Noirot C."/>
            <person name="O'Bleness M."/>
            <person name="Paule C.R."/>
            <person name="Poulain J."/>
            <person name="Prion F."/>
            <person name="Qin B."/>
            <person name="Qu C."/>
            <person name="Retzel E.F."/>
            <person name="Riddle C."/>
            <person name="Sallet E."/>
            <person name="Samain S."/>
            <person name="Samson N."/>
            <person name="Sanders I."/>
            <person name="Saurat O."/>
            <person name="Scarpelli C."/>
            <person name="Schiex T."/>
            <person name="Segurens B."/>
            <person name="Severin A.J."/>
            <person name="Sherrier D.J."/>
            <person name="Shi R."/>
            <person name="Sims S."/>
            <person name="Singer S.R."/>
            <person name="Sinharoy S."/>
            <person name="Sterck L."/>
            <person name="Viollet A."/>
            <person name="Wang B.B."/>
            <person name="Wang K."/>
            <person name="Wang M."/>
            <person name="Wang X."/>
            <person name="Warfsmann J."/>
            <person name="Weissenbach J."/>
            <person name="White D.D."/>
            <person name="White J.D."/>
            <person name="Wiley G.B."/>
            <person name="Wincker P."/>
            <person name="Xing Y."/>
            <person name="Yang L."/>
            <person name="Yao Z."/>
            <person name="Ying F."/>
            <person name="Zhai J."/>
            <person name="Zhou L."/>
            <person name="Zuber A."/>
            <person name="Denarie J."/>
            <person name="Dixon R.A."/>
            <person name="May G.D."/>
            <person name="Schwartz D.C."/>
            <person name="Rogers J."/>
            <person name="Quetier F."/>
            <person name="Town C.D."/>
            <person name="Roe B.A."/>
        </authorList>
    </citation>
    <scope>NUCLEOTIDE SEQUENCE [LARGE SCALE GENOMIC DNA]</scope>
    <source>
        <strain evidence="1">A17</strain>
        <strain evidence="2 3">cv. Jemalong A17</strain>
    </source>
</reference>
<dbReference type="AlphaFoldDB" id="A0A072TPA6"/>
<dbReference type="EMBL" id="KL403976">
    <property type="protein sequence ID" value="KEH15365.1"/>
    <property type="molecule type" value="Genomic_DNA"/>
</dbReference>
<proteinExistence type="predicted"/>
<gene>
    <name evidence="1" type="ORF">MTR_1252s0010</name>
</gene>
<dbReference type="PANTHER" id="PTHR35303">
    <property type="entry name" value="OS02G0197800 PROTEIN"/>
    <property type="match status" value="1"/>
</dbReference>
<name>A0A072TPA6_MEDTR</name>
<evidence type="ECO:0000313" key="2">
    <source>
        <dbReference type="EnsemblPlants" id="KEH15365"/>
    </source>
</evidence>
<organism evidence="1 3">
    <name type="scientific">Medicago truncatula</name>
    <name type="common">Barrel medic</name>
    <name type="synonym">Medicago tribuloides</name>
    <dbReference type="NCBI Taxonomy" id="3880"/>
    <lineage>
        <taxon>Eukaryota</taxon>
        <taxon>Viridiplantae</taxon>
        <taxon>Streptophyta</taxon>
        <taxon>Embryophyta</taxon>
        <taxon>Tracheophyta</taxon>
        <taxon>Spermatophyta</taxon>
        <taxon>Magnoliopsida</taxon>
        <taxon>eudicotyledons</taxon>
        <taxon>Gunneridae</taxon>
        <taxon>Pentapetalae</taxon>
        <taxon>rosids</taxon>
        <taxon>fabids</taxon>
        <taxon>Fabales</taxon>
        <taxon>Fabaceae</taxon>
        <taxon>Papilionoideae</taxon>
        <taxon>50 kb inversion clade</taxon>
        <taxon>NPAAA clade</taxon>
        <taxon>Hologalegina</taxon>
        <taxon>IRL clade</taxon>
        <taxon>Trifolieae</taxon>
        <taxon>Medicago</taxon>
    </lineage>
</organism>